<evidence type="ECO:0000256" key="1">
    <source>
        <dbReference type="SAM" id="MobiDB-lite"/>
    </source>
</evidence>
<comment type="caution">
    <text evidence="2">The sequence shown here is derived from an EMBL/GenBank/DDBJ whole genome shotgun (WGS) entry which is preliminary data.</text>
</comment>
<reference evidence="2" key="2">
    <citation type="submission" date="2020-12" db="EMBL/GenBank/DDBJ databases">
        <authorList>
            <person name="Kanost M."/>
        </authorList>
    </citation>
    <scope>NUCLEOTIDE SEQUENCE</scope>
</reference>
<feature type="region of interest" description="Disordered" evidence="1">
    <location>
        <begin position="177"/>
        <end position="196"/>
    </location>
</feature>
<gene>
    <name evidence="2" type="ORF">O3G_MSEX014168</name>
</gene>
<keyword evidence="3" id="KW-1185">Reference proteome</keyword>
<reference evidence="2" key="1">
    <citation type="journal article" date="2016" name="Insect Biochem. Mol. Biol.">
        <title>Multifaceted biological insights from a draft genome sequence of the tobacco hornworm moth, Manduca sexta.</title>
        <authorList>
            <person name="Kanost M.R."/>
            <person name="Arrese E.L."/>
            <person name="Cao X."/>
            <person name="Chen Y.R."/>
            <person name="Chellapilla S."/>
            <person name="Goldsmith M.R."/>
            <person name="Grosse-Wilde E."/>
            <person name="Heckel D.G."/>
            <person name="Herndon N."/>
            <person name="Jiang H."/>
            <person name="Papanicolaou A."/>
            <person name="Qu J."/>
            <person name="Soulages J.L."/>
            <person name="Vogel H."/>
            <person name="Walters J."/>
            <person name="Waterhouse R.M."/>
            <person name="Ahn S.J."/>
            <person name="Almeida F.C."/>
            <person name="An C."/>
            <person name="Aqrawi P."/>
            <person name="Bretschneider A."/>
            <person name="Bryant W.B."/>
            <person name="Bucks S."/>
            <person name="Chao H."/>
            <person name="Chevignon G."/>
            <person name="Christen J.M."/>
            <person name="Clarke D.F."/>
            <person name="Dittmer N.T."/>
            <person name="Ferguson L.C.F."/>
            <person name="Garavelou S."/>
            <person name="Gordon K.H.J."/>
            <person name="Gunaratna R.T."/>
            <person name="Han Y."/>
            <person name="Hauser F."/>
            <person name="He Y."/>
            <person name="Heidel-Fischer H."/>
            <person name="Hirsh A."/>
            <person name="Hu Y."/>
            <person name="Jiang H."/>
            <person name="Kalra D."/>
            <person name="Klinner C."/>
            <person name="Konig C."/>
            <person name="Kovar C."/>
            <person name="Kroll A.R."/>
            <person name="Kuwar S.S."/>
            <person name="Lee S.L."/>
            <person name="Lehman R."/>
            <person name="Li K."/>
            <person name="Li Z."/>
            <person name="Liang H."/>
            <person name="Lovelace S."/>
            <person name="Lu Z."/>
            <person name="Mansfield J.H."/>
            <person name="McCulloch K.J."/>
            <person name="Mathew T."/>
            <person name="Morton B."/>
            <person name="Muzny D.M."/>
            <person name="Neunemann D."/>
            <person name="Ongeri F."/>
            <person name="Pauchet Y."/>
            <person name="Pu L.L."/>
            <person name="Pyrousis I."/>
            <person name="Rao X.J."/>
            <person name="Redding A."/>
            <person name="Roesel C."/>
            <person name="Sanchez-Gracia A."/>
            <person name="Schaack S."/>
            <person name="Shukla A."/>
            <person name="Tetreau G."/>
            <person name="Wang Y."/>
            <person name="Xiong G.H."/>
            <person name="Traut W."/>
            <person name="Walsh T.K."/>
            <person name="Worley K.C."/>
            <person name="Wu D."/>
            <person name="Wu W."/>
            <person name="Wu Y.Q."/>
            <person name="Zhang X."/>
            <person name="Zou Z."/>
            <person name="Zucker H."/>
            <person name="Briscoe A.D."/>
            <person name="Burmester T."/>
            <person name="Clem R.J."/>
            <person name="Feyereisen R."/>
            <person name="Grimmelikhuijzen C.J.P."/>
            <person name="Hamodrakas S.J."/>
            <person name="Hansson B.S."/>
            <person name="Huguet E."/>
            <person name="Jermiin L.S."/>
            <person name="Lan Q."/>
            <person name="Lehman H.K."/>
            <person name="Lorenzen M."/>
            <person name="Merzendorfer H."/>
            <person name="Michalopoulos I."/>
            <person name="Morton D.B."/>
            <person name="Muthukrishnan S."/>
            <person name="Oakeshott J.G."/>
            <person name="Palmer W."/>
            <person name="Park Y."/>
            <person name="Passarelli A.L."/>
            <person name="Rozas J."/>
            <person name="Schwartz L.M."/>
            <person name="Smith W."/>
            <person name="Southgate A."/>
            <person name="Vilcinskas A."/>
            <person name="Vogt R."/>
            <person name="Wang P."/>
            <person name="Werren J."/>
            <person name="Yu X.Q."/>
            <person name="Zhou J.J."/>
            <person name="Brown S.J."/>
            <person name="Scherer S.E."/>
            <person name="Richards S."/>
            <person name="Blissard G.W."/>
        </authorList>
    </citation>
    <scope>NUCLEOTIDE SEQUENCE</scope>
</reference>
<accession>A0A922D0W6</accession>
<evidence type="ECO:0000313" key="3">
    <source>
        <dbReference type="Proteomes" id="UP000791440"/>
    </source>
</evidence>
<evidence type="ECO:0000313" key="2">
    <source>
        <dbReference type="EMBL" id="KAG6463938.1"/>
    </source>
</evidence>
<proteinExistence type="predicted"/>
<sequence length="468" mass="53466">MPPDSTLLKIYDKITIGKCSYCFLCFRTESESKLKVPQPFLKSTTSLSTLGNITNTPPRICYMCERLAIAAAKFRKAVFFAKSIDMLFKGMMQSSKYQSEVRRLLKRDEPVDPVEFDRHRMLFVDELELTSYRKTMQLQHTDVVVIDSQDVFTTDPNTTITKLGDSCEQTQPIPDTIDITEDTNSSETDIPTNVTTTPTDDVIILEDDASNTKTRTRSCEFDPKKDYKRAKIKDKTHEEIKETPKLVPMNNLMPETETIGYLHPIIRQSDGKQVVPTLSAHIINGQLLFQDKEILPKPLVIENNTILVPTTNNFNSIDELIPNNENIVVLNDETAVMEVQDIVDKIVVERLDDIERQRVVKSLEGKQLRQVVVDDENKVVKEPLMKTDRIDWEDKIPMDVISFMDATDPNPPSYIKPLMPSGAISNVMSLKDKPKSQIRVVFEKYIVCKNTIFLTSQSNKQILHFKNI</sequence>
<dbReference type="Proteomes" id="UP000791440">
    <property type="component" value="Unassembled WGS sequence"/>
</dbReference>
<dbReference type="EMBL" id="JH669064">
    <property type="protein sequence ID" value="KAG6463938.1"/>
    <property type="molecule type" value="Genomic_DNA"/>
</dbReference>
<protein>
    <submittedName>
        <fullName evidence="2">Uncharacterized protein</fullName>
    </submittedName>
</protein>
<dbReference type="AlphaFoldDB" id="A0A922D0W6"/>
<name>A0A922D0W6_MANSE</name>
<organism evidence="2 3">
    <name type="scientific">Manduca sexta</name>
    <name type="common">Tobacco hawkmoth</name>
    <name type="synonym">Tobacco hornworm</name>
    <dbReference type="NCBI Taxonomy" id="7130"/>
    <lineage>
        <taxon>Eukaryota</taxon>
        <taxon>Metazoa</taxon>
        <taxon>Ecdysozoa</taxon>
        <taxon>Arthropoda</taxon>
        <taxon>Hexapoda</taxon>
        <taxon>Insecta</taxon>
        <taxon>Pterygota</taxon>
        <taxon>Neoptera</taxon>
        <taxon>Endopterygota</taxon>
        <taxon>Lepidoptera</taxon>
        <taxon>Glossata</taxon>
        <taxon>Ditrysia</taxon>
        <taxon>Bombycoidea</taxon>
        <taxon>Sphingidae</taxon>
        <taxon>Sphinginae</taxon>
        <taxon>Sphingini</taxon>
        <taxon>Manduca</taxon>
    </lineage>
</organism>